<evidence type="ECO:0000256" key="3">
    <source>
        <dbReference type="PIRSR" id="PIRSR000097-3"/>
    </source>
</evidence>
<dbReference type="InterPro" id="IPR020471">
    <property type="entry name" value="AKR"/>
</dbReference>
<accession>A0A9P0H2G7</accession>
<dbReference type="AlphaFoldDB" id="A0A9P0H2G7"/>
<reference evidence="5" key="1">
    <citation type="submission" date="2022-01" db="EMBL/GenBank/DDBJ databases">
        <authorList>
            <person name="King R."/>
        </authorList>
    </citation>
    <scope>NUCLEOTIDE SEQUENCE</scope>
</reference>
<dbReference type="PANTHER" id="PTHR11732">
    <property type="entry name" value="ALDO/KETO REDUCTASE"/>
    <property type="match status" value="1"/>
</dbReference>
<evidence type="ECO:0000256" key="2">
    <source>
        <dbReference type="PIRSR" id="PIRSR000097-2"/>
    </source>
</evidence>
<dbReference type="EMBL" id="OV725077">
    <property type="protein sequence ID" value="CAH1391035.1"/>
    <property type="molecule type" value="Genomic_DNA"/>
</dbReference>
<dbReference type="PROSITE" id="PS00798">
    <property type="entry name" value="ALDOKETO_REDUCTASE_1"/>
    <property type="match status" value="1"/>
</dbReference>
<proteinExistence type="predicted"/>
<evidence type="ECO:0000259" key="4">
    <source>
        <dbReference type="Pfam" id="PF00248"/>
    </source>
</evidence>
<feature type="binding site" evidence="2">
    <location>
        <position position="152"/>
    </location>
    <ligand>
        <name>substrate</name>
    </ligand>
</feature>
<keyword evidence="6" id="KW-1185">Reference proteome</keyword>
<feature type="domain" description="NADP-dependent oxidoreductase" evidence="4">
    <location>
        <begin position="57"/>
        <end position="332"/>
    </location>
</feature>
<evidence type="ECO:0000313" key="5">
    <source>
        <dbReference type="EMBL" id="CAH1391035.1"/>
    </source>
</evidence>
<evidence type="ECO:0000313" key="6">
    <source>
        <dbReference type="Proteomes" id="UP001152798"/>
    </source>
</evidence>
<name>A0A9P0H2G7_NEZVI</name>
<dbReference type="Proteomes" id="UP001152798">
    <property type="component" value="Chromosome 1"/>
</dbReference>
<feature type="site" description="Lowers pKa of active site Tyr" evidence="3">
    <location>
        <position position="119"/>
    </location>
</feature>
<dbReference type="InterPro" id="IPR023210">
    <property type="entry name" value="NADP_OxRdtase_dom"/>
</dbReference>
<dbReference type="GO" id="GO:0016491">
    <property type="term" value="F:oxidoreductase activity"/>
    <property type="evidence" value="ECO:0007669"/>
    <property type="project" value="InterPro"/>
</dbReference>
<evidence type="ECO:0000256" key="1">
    <source>
        <dbReference type="PIRSR" id="PIRSR000097-1"/>
    </source>
</evidence>
<protein>
    <recommendedName>
        <fullName evidence="4">NADP-dependent oxidoreductase domain-containing protein</fullName>
    </recommendedName>
</protein>
<feature type="active site" description="Proton donor" evidence="1">
    <location>
        <position position="90"/>
    </location>
</feature>
<dbReference type="PROSITE" id="PS00062">
    <property type="entry name" value="ALDOKETO_REDUCTASE_2"/>
    <property type="match status" value="1"/>
</dbReference>
<sequence length="357" mass="40513">MNATKFLYSSKPIYTISKRNFLSKLFGCCGCQDDSPPEVALTKESKIVTKGMCLPVIGIGTWQMKPEEVKGALCCAIGLGYRHIDTAFVYGNEKEIGDTLRFMVSNRMICRPQLFISSKLPYDSMKPELVKECVDQSLTNLGLSYLDLYLIHYPIGTIKSPNGLHIDDHTNHLAIWRELENQVFEGKIKSLGLCNFNTRQIRNILECARVLPANLQIEMHIYCQQKQLREFCKQHNIAVTAYAPLGNPSLDCYLKDLGLTSNMVPRPLENPSVKKIAEWRNKCPSQVLLRYLLQLGGVAVIPKASCPDHILCNIQLFDFCLDSCEMIELKSMDMCSKGRMYGSNIWLGTEKHHEYPF</sequence>
<dbReference type="OrthoDB" id="416253at2759"/>
<dbReference type="Gene3D" id="3.20.20.100">
    <property type="entry name" value="NADP-dependent oxidoreductase domain"/>
    <property type="match status" value="1"/>
</dbReference>
<gene>
    <name evidence="5" type="ORF">NEZAVI_LOCUS2125</name>
</gene>
<dbReference type="InterPro" id="IPR018170">
    <property type="entry name" value="Aldo/ket_reductase_CS"/>
</dbReference>
<organism evidence="5 6">
    <name type="scientific">Nezara viridula</name>
    <name type="common">Southern green stink bug</name>
    <name type="synonym">Cimex viridulus</name>
    <dbReference type="NCBI Taxonomy" id="85310"/>
    <lineage>
        <taxon>Eukaryota</taxon>
        <taxon>Metazoa</taxon>
        <taxon>Ecdysozoa</taxon>
        <taxon>Arthropoda</taxon>
        <taxon>Hexapoda</taxon>
        <taxon>Insecta</taxon>
        <taxon>Pterygota</taxon>
        <taxon>Neoptera</taxon>
        <taxon>Paraneoptera</taxon>
        <taxon>Hemiptera</taxon>
        <taxon>Heteroptera</taxon>
        <taxon>Panheteroptera</taxon>
        <taxon>Pentatomomorpha</taxon>
        <taxon>Pentatomoidea</taxon>
        <taxon>Pentatomidae</taxon>
        <taxon>Pentatominae</taxon>
        <taxon>Nezara</taxon>
    </lineage>
</organism>
<dbReference type="PRINTS" id="PR00069">
    <property type="entry name" value="ALDKETRDTASE"/>
</dbReference>
<dbReference type="Pfam" id="PF00248">
    <property type="entry name" value="Aldo_ket_red"/>
    <property type="match status" value="1"/>
</dbReference>
<dbReference type="PIRSF" id="PIRSF000097">
    <property type="entry name" value="AKR"/>
    <property type="match status" value="1"/>
</dbReference>
<dbReference type="SUPFAM" id="SSF51430">
    <property type="entry name" value="NAD(P)-linked oxidoreductase"/>
    <property type="match status" value="1"/>
</dbReference>
<dbReference type="InterPro" id="IPR036812">
    <property type="entry name" value="NAD(P)_OxRdtase_dom_sf"/>
</dbReference>